<dbReference type="GeneID" id="81458215"/>
<protein>
    <submittedName>
        <fullName evidence="1">Uncharacterized protein</fullName>
    </submittedName>
</protein>
<comment type="caution">
    <text evidence="1">The sequence shown here is derived from an EMBL/GenBank/DDBJ whole genome shotgun (WGS) entry which is preliminary data.</text>
</comment>
<evidence type="ECO:0000313" key="1">
    <source>
        <dbReference type="EMBL" id="KAJ5383391.1"/>
    </source>
</evidence>
<gene>
    <name evidence="1" type="ORF">N7517_001302</name>
</gene>
<proteinExistence type="predicted"/>
<reference evidence="1" key="2">
    <citation type="journal article" date="2023" name="IMA Fungus">
        <title>Comparative genomic study of the Penicillium genus elucidates a diverse pangenome and 15 lateral gene transfer events.</title>
        <authorList>
            <person name="Petersen C."/>
            <person name="Sorensen T."/>
            <person name="Nielsen M.R."/>
            <person name="Sondergaard T.E."/>
            <person name="Sorensen J.L."/>
            <person name="Fitzpatrick D.A."/>
            <person name="Frisvad J.C."/>
            <person name="Nielsen K.L."/>
        </authorList>
    </citation>
    <scope>NUCLEOTIDE SEQUENCE</scope>
    <source>
        <strain evidence="1">IBT 3081</strain>
    </source>
</reference>
<dbReference type="EMBL" id="JAPZBT010000001">
    <property type="protein sequence ID" value="KAJ5383391.1"/>
    <property type="molecule type" value="Genomic_DNA"/>
</dbReference>
<organism evidence="1 2">
    <name type="scientific">Penicillium concentricum</name>
    <dbReference type="NCBI Taxonomy" id="293559"/>
    <lineage>
        <taxon>Eukaryota</taxon>
        <taxon>Fungi</taxon>
        <taxon>Dikarya</taxon>
        <taxon>Ascomycota</taxon>
        <taxon>Pezizomycotina</taxon>
        <taxon>Eurotiomycetes</taxon>
        <taxon>Eurotiomycetidae</taxon>
        <taxon>Eurotiales</taxon>
        <taxon>Aspergillaceae</taxon>
        <taxon>Penicillium</taxon>
    </lineage>
</organism>
<evidence type="ECO:0000313" key="2">
    <source>
        <dbReference type="Proteomes" id="UP001147752"/>
    </source>
</evidence>
<sequence length="71" mass="7837">MSPSIYDCQSAVLMTVDLDTNPSSALSVGDVIKWHALRLIFVHKMGSQATHAICRRDRRMGNATHLISKPS</sequence>
<name>A0A9W9SRZ5_9EURO</name>
<dbReference type="AlphaFoldDB" id="A0A9W9SRZ5"/>
<accession>A0A9W9SRZ5</accession>
<reference evidence="1" key="1">
    <citation type="submission" date="2022-12" db="EMBL/GenBank/DDBJ databases">
        <authorList>
            <person name="Petersen C."/>
        </authorList>
    </citation>
    <scope>NUCLEOTIDE SEQUENCE</scope>
    <source>
        <strain evidence="1">IBT 3081</strain>
    </source>
</reference>
<dbReference type="RefSeq" id="XP_056583167.1">
    <property type="nucleotide sequence ID" value="XM_056719032.1"/>
</dbReference>
<keyword evidence="2" id="KW-1185">Reference proteome</keyword>
<dbReference type="Proteomes" id="UP001147752">
    <property type="component" value="Unassembled WGS sequence"/>
</dbReference>